<dbReference type="PANTHER" id="PTHR12558:SF13">
    <property type="entry name" value="CELL DIVISION CYCLE PROTEIN 27 HOMOLOG"/>
    <property type="match status" value="1"/>
</dbReference>
<dbReference type="Pfam" id="PF13181">
    <property type="entry name" value="TPR_8"/>
    <property type="match status" value="2"/>
</dbReference>
<dbReference type="GO" id="GO:0005737">
    <property type="term" value="C:cytoplasm"/>
    <property type="evidence" value="ECO:0007669"/>
    <property type="project" value="TreeGrafter"/>
</dbReference>
<dbReference type="EMBL" id="NBIV01000013">
    <property type="protein sequence ID" value="PXF48580.1"/>
    <property type="molecule type" value="Genomic_DNA"/>
</dbReference>
<dbReference type="Pfam" id="PF14559">
    <property type="entry name" value="TPR_19"/>
    <property type="match status" value="1"/>
</dbReference>
<feature type="compositionally biased region" description="Polar residues" evidence="5">
    <location>
        <begin position="1"/>
        <end position="25"/>
    </location>
</feature>
<proteinExistence type="inferred from homology"/>
<comment type="similarity">
    <text evidence="3">Belongs to the APC3/CDC27 family.</text>
</comment>
<dbReference type="AlphaFoldDB" id="A0A2V3J5C5"/>
<dbReference type="GO" id="GO:0051301">
    <property type="term" value="P:cell division"/>
    <property type="evidence" value="ECO:0007669"/>
    <property type="project" value="UniProtKB-KW"/>
</dbReference>
<dbReference type="SMART" id="SM00028">
    <property type="entry name" value="TPR"/>
    <property type="match status" value="6"/>
</dbReference>
<feature type="repeat" description="TPR" evidence="4">
    <location>
        <begin position="425"/>
        <end position="458"/>
    </location>
</feature>
<feature type="compositionally biased region" description="Basic residues" evidence="5">
    <location>
        <begin position="297"/>
        <end position="307"/>
    </location>
</feature>
<dbReference type="GO" id="GO:0016567">
    <property type="term" value="P:protein ubiquitination"/>
    <property type="evidence" value="ECO:0007669"/>
    <property type="project" value="TreeGrafter"/>
</dbReference>
<sequence>MPSGPFSISPTTFRTPISFGPSSRLSPAMPIDTTPGPAIPSPQSLSEQLLRTAAEHSLRAFLEPNAVFLAQLLHTTYPSSASANLLATAHLRQGDFSKAAQVLNPPTTPENRYLYAVCLTRIGTPDALRDAEACLRGPSGLIDFDMHMNAPSYTPGSAAGSYLLGTICQRTGRKDEAIALYRRALNANPTLWLAFEALSSMGIVTKSEVVLPVLSDAEALERLQQQPQFFPHTAETITPRPLKPPRESAALRPHSNSMRHLSARTPLESGFVTPSPTMGRLQARSFNEMRTPSAPHHGGRHGLRRSSRISGSPNTGINGLRLGRRSRNVALDDSSVRNPADLFAATPNREPRSVTMPVGHPLSGKEDSISVRELAHSADDDKNDIASAMDLVRSLGQIVSELSRFRCARAIELSNCLPSKHRNSGFVLSLRGRAFLERGDYVAAEQEFKKALAVDPMRTDGVVEYYSTVLWHLKKEKALAQLAINAQRIHPVSSSAWCAAGNCYSIQQDPDAAIKFFKRAIITSRAPNAYAYTLCGHEYVVKEDFDSALAAYREALNIDERHYNAIYGIGQVLQKQEKFGLAQNHFRSAVLVNPLNSTLHYHLGVSMAAGVGAIAGTDPSYKTTRHALISALAELETAANLDPRNPVPRFERAKILVAMNRLPDARKQLEDLRESLPKEAEVHYELSRVCQRLGDAKEAMQALHTALDIEPKERKYKKALDSLGNEYDGTLSL</sequence>
<gene>
    <name evidence="6" type="ORF">BWQ96_01749</name>
</gene>
<feature type="region of interest" description="Disordered" evidence="5">
    <location>
        <begin position="1"/>
        <end position="44"/>
    </location>
</feature>
<feature type="region of interest" description="Disordered" evidence="5">
    <location>
        <begin position="291"/>
        <end position="323"/>
    </location>
</feature>
<dbReference type="GO" id="GO:0007091">
    <property type="term" value="P:metaphase/anaphase transition of mitotic cell cycle"/>
    <property type="evidence" value="ECO:0007669"/>
    <property type="project" value="TreeGrafter"/>
</dbReference>
<dbReference type="InterPro" id="IPR013105">
    <property type="entry name" value="TPR_2"/>
</dbReference>
<feature type="region of interest" description="Disordered" evidence="5">
    <location>
        <begin position="341"/>
        <end position="367"/>
    </location>
</feature>
<dbReference type="GO" id="GO:0005680">
    <property type="term" value="C:anaphase-promoting complex"/>
    <property type="evidence" value="ECO:0007669"/>
    <property type="project" value="TreeGrafter"/>
</dbReference>
<feature type="repeat" description="TPR" evidence="4">
    <location>
        <begin position="529"/>
        <end position="562"/>
    </location>
</feature>
<reference evidence="6 7" key="1">
    <citation type="journal article" date="2018" name="Mol. Biol. Evol.">
        <title>Analysis of the draft genome of the red seaweed Gracilariopsis chorda provides insights into genome size evolution in Rhodophyta.</title>
        <authorList>
            <person name="Lee J."/>
            <person name="Yang E.C."/>
            <person name="Graf L."/>
            <person name="Yang J.H."/>
            <person name="Qiu H."/>
            <person name="Zel Zion U."/>
            <person name="Chan C.X."/>
            <person name="Stephens T.G."/>
            <person name="Weber A.P.M."/>
            <person name="Boo G.H."/>
            <person name="Boo S.M."/>
            <person name="Kim K.M."/>
            <person name="Shin Y."/>
            <person name="Jung M."/>
            <person name="Lee S.J."/>
            <person name="Yim H.S."/>
            <person name="Lee J.H."/>
            <person name="Bhattacharya D."/>
            <person name="Yoon H.S."/>
        </authorList>
    </citation>
    <scope>NUCLEOTIDE SEQUENCE [LARGE SCALE GENOMIC DNA]</scope>
    <source>
        <strain evidence="6 7">SKKU-2015</strain>
        <tissue evidence="6">Whole body</tissue>
    </source>
</reference>
<evidence type="ECO:0000256" key="5">
    <source>
        <dbReference type="SAM" id="MobiDB-lite"/>
    </source>
</evidence>
<keyword evidence="1" id="KW-0677">Repeat</keyword>
<dbReference type="OrthoDB" id="329563at2759"/>
<name>A0A2V3J5C5_9FLOR</name>
<feature type="repeat" description="TPR" evidence="4">
    <location>
        <begin position="158"/>
        <end position="191"/>
    </location>
</feature>
<feature type="repeat" description="TPR" evidence="4">
    <location>
        <begin position="563"/>
        <end position="596"/>
    </location>
</feature>
<dbReference type="InterPro" id="IPR019734">
    <property type="entry name" value="TPR_rpt"/>
</dbReference>
<dbReference type="STRING" id="448386.A0A2V3J5C5"/>
<keyword evidence="7" id="KW-1185">Reference proteome</keyword>
<evidence type="ECO:0000313" key="6">
    <source>
        <dbReference type="EMBL" id="PXF48580.1"/>
    </source>
</evidence>
<protein>
    <submittedName>
        <fullName evidence="6">Cell division cycle protein 27-like</fullName>
    </submittedName>
</protein>
<evidence type="ECO:0000313" key="7">
    <source>
        <dbReference type="Proteomes" id="UP000247409"/>
    </source>
</evidence>
<dbReference type="PROSITE" id="PS50005">
    <property type="entry name" value="TPR"/>
    <property type="match status" value="5"/>
</dbReference>
<keyword evidence="6" id="KW-0131">Cell cycle</keyword>
<feature type="region of interest" description="Disordered" evidence="5">
    <location>
        <begin position="235"/>
        <end position="257"/>
    </location>
</feature>
<dbReference type="InterPro" id="IPR011990">
    <property type="entry name" value="TPR-like_helical_dom_sf"/>
</dbReference>
<dbReference type="Proteomes" id="UP000247409">
    <property type="component" value="Unassembled WGS sequence"/>
</dbReference>
<dbReference type="SUPFAM" id="SSF48452">
    <property type="entry name" value="TPR-like"/>
    <property type="match status" value="2"/>
</dbReference>
<evidence type="ECO:0000256" key="3">
    <source>
        <dbReference type="ARBA" id="ARBA00038210"/>
    </source>
</evidence>
<dbReference type="PANTHER" id="PTHR12558">
    <property type="entry name" value="CELL DIVISION CYCLE 16,23,27"/>
    <property type="match status" value="1"/>
</dbReference>
<evidence type="ECO:0000256" key="4">
    <source>
        <dbReference type="PROSITE-ProRule" id="PRU00339"/>
    </source>
</evidence>
<keyword evidence="2 4" id="KW-0802">TPR repeat</keyword>
<accession>A0A2V3J5C5</accession>
<dbReference type="Gene3D" id="1.25.40.10">
    <property type="entry name" value="Tetratricopeptide repeat domain"/>
    <property type="match status" value="4"/>
</dbReference>
<keyword evidence="6" id="KW-0132">Cell division</keyword>
<evidence type="ECO:0000256" key="2">
    <source>
        <dbReference type="ARBA" id="ARBA00022803"/>
    </source>
</evidence>
<evidence type="ECO:0000256" key="1">
    <source>
        <dbReference type="ARBA" id="ARBA00022737"/>
    </source>
</evidence>
<dbReference type="Pfam" id="PF07719">
    <property type="entry name" value="TPR_2"/>
    <property type="match status" value="1"/>
</dbReference>
<dbReference type="GO" id="GO:0031145">
    <property type="term" value="P:anaphase-promoting complex-dependent catabolic process"/>
    <property type="evidence" value="ECO:0007669"/>
    <property type="project" value="TreeGrafter"/>
</dbReference>
<comment type="caution">
    <text evidence="6">The sequence shown here is derived from an EMBL/GenBank/DDBJ whole genome shotgun (WGS) entry which is preliminary data.</text>
</comment>
<dbReference type="Pfam" id="PF12895">
    <property type="entry name" value="ANAPC3"/>
    <property type="match status" value="1"/>
</dbReference>
<organism evidence="6 7">
    <name type="scientific">Gracilariopsis chorda</name>
    <dbReference type="NCBI Taxonomy" id="448386"/>
    <lineage>
        <taxon>Eukaryota</taxon>
        <taxon>Rhodophyta</taxon>
        <taxon>Florideophyceae</taxon>
        <taxon>Rhodymeniophycidae</taxon>
        <taxon>Gracilariales</taxon>
        <taxon>Gracilariaceae</taxon>
        <taxon>Gracilariopsis</taxon>
    </lineage>
</organism>
<feature type="repeat" description="TPR" evidence="4">
    <location>
        <begin position="680"/>
        <end position="713"/>
    </location>
</feature>